<comment type="caution">
    <text evidence="1">The sequence shown here is derived from an EMBL/GenBank/DDBJ whole genome shotgun (WGS) entry which is preliminary data.</text>
</comment>
<reference evidence="1 2" key="1">
    <citation type="submission" date="2019-03" db="EMBL/GenBank/DDBJ databases">
        <title>Single cell metagenomics reveals metabolic interactions within the superorganism composed of flagellate Streblomastix strix and complex community of Bacteroidetes bacteria on its surface.</title>
        <authorList>
            <person name="Treitli S.C."/>
            <person name="Kolisko M."/>
            <person name="Husnik F."/>
            <person name="Keeling P."/>
            <person name="Hampl V."/>
        </authorList>
    </citation>
    <scope>NUCLEOTIDE SEQUENCE [LARGE SCALE GENOMIC DNA]</scope>
    <source>
        <strain evidence="1">ST1C</strain>
    </source>
</reference>
<sequence>MAALFHKLKNFCSIPFHIPPRDLYNIIYDSSTCTLVCGINGTISNWTPAIKYQQYIWTAPQCTNSAALFVLIISAPNDFYNQGSIHQCD</sequence>
<dbReference type="Proteomes" id="UP000324800">
    <property type="component" value="Unassembled WGS sequence"/>
</dbReference>
<feature type="non-terminal residue" evidence="1">
    <location>
        <position position="89"/>
    </location>
</feature>
<protein>
    <submittedName>
        <fullName evidence="1">Uncharacterized protein</fullName>
    </submittedName>
</protein>
<gene>
    <name evidence="1" type="ORF">EZS28_054931</name>
</gene>
<dbReference type="EMBL" id="SNRW01046203">
    <property type="protein sequence ID" value="KAA6318537.1"/>
    <property type="molecule type" value="Genomic_DNA"/>
</dbReference>
<evidence type="ECO:0000313" key="1">
    <source>
        <dbReference type="EMBL" id="KAA6318537.1"/>
    </source>
</evidence>
<accession>A0A5J4QA50</accession>
<proteinExistence type="predicted"/>
<name>A0A5J4QA50_9EUKA</name>
<organism evidence="1 2">
    <name type="scientific">Streblomastix strix</name>
    <dbReference type="NCBI Taxonomy" id="222440"/>
    <lineage>
        <taxon>Eukaryota</taxon>
        <taxon>Metamonada</taxon>
        <taxon>Preaxostyla</taxon>
        <taxon>Oxymonadida</taxon>
        <taxon>Streblomastigidae</taxon>
        <taxon>Streblomastix</taxon>
    </lineage>
</organism>
<evidence type="ECO:0000313" key="2">
    <source>
        <dbReference type="Proteomes" id="UP000324800"/>
    </source>
</evidence>
<dbReference type="AlphaFoldDB" id="A0A5J4QA50"/>